<name>A0A1U8BKW5_NELNU</name>
<dbReference type="AlphaFoldDB" id="A0A1U8BKW5"/>
<dbReference type="OMA" id="FGHMVPF"/>
<evidence type="ECO:0000256" key="1">
    <source>
        <dbReference type="ARBA" id="ARBA00009995"/>
    </source>
</evidence>
<dbReference type="CDD" id="cd03784">
    <property type="entry name" value="GT1_Gtf-like"/>
    <property type="match status" value="1"/>
</dbReference>
<keyword evidence="4" id="KW-1185">Reference proteome</keyword>
<evidence type="ECO:0000256" key="3">
    <source>
        <dbReference type="ARBA" id="ARBA00022679"/>
    </source>
</evidence>
<dbReference type="GeneID" id="104611937"/>
<keyword evidence="3" id="KW-0808">Transferase</keyword>
<comment type="similarity">
    <text evidence="1">Belongs to the UDP-glycosyltransferase family.</text>
</comment>
<protein>
    <submittedName>
        <fullName evidence="5">UDP-rhamnose:rhamnosyltransferase 1</fullName>
    </submittedName>
</protein>
<dbReference type="PANTHER" id="PTHR48049:SF60">
    <property type="entry name" value="UDP-GLYCOSYLTRANSFERASE 91B1"/>
    <property type="match status" value="1"/>
</dbReference>
<dbReference type="RefSeq" id="XP_010277529.1">
    <property type="nucleotide sequence ID" value="XM_010279227.2"/>
</dbReference>
<dbReference type="InterPro" id="IPR002213">
    <property type="entry name" value="UDP_glucos_trans"/>
</dbReference>
<dbReference type="FunFam" id="3.40.50.2000:FF:000088">
    <property type="entry name" value="Glycosyltransferase"/>
    <property type="match status" value="1"/>
</dbReference>
<dbReference type="Gene3D" id="3.40.50.2000">
    <property type="entry name" value="Glycogen Phosphorylase B"/>
    <property type="match status" value="2"/>
</dbReference>
<dbReference type="Proteomes" id="UP000189703">
    <property type="component" value="Unplaced"/>
</dbReference>
<evidence type="ECO:0000313" key="4">
    <source>
        <dbReference type="Proteomes" id="UP000189703"/>
    </source>
</evidence>
<dbReference type="PANTHER" id="PTHR48049">
    <property type="entry name" value="GLYCOSYLTRANSFERASE"/>
    <property type="match status" value="1"/>
</dbReference>
<dbReference type="KEGG" id="nnu:104611937"/>
<dbReference type="InParanoid" id="A0A1U8BKW5"/>
<dbReference type="FunCoup" id="A0A1U8BKW5">
    <property type="interactions" value="22"/>
</dbReference>
<keyword evidence="2" id="KW-0328">Glycosyltransferase</keyword>
<proteinExistence type="inferred from homology"/>
<dbReference type="InterPro" id="IPR050481">
    <property type="entry name" value="UDP-glycosyltransf_plant"/>
</dbReference>
<evidence type="ECO:0000313" key="5">
    <source>
        <dbReference type="RefSeq" id="XP_010277529.1"/>
    </source>
</evidence>
<dbReference type="FunFam" id="3.40.50.2000:FF:000037">
    <property type="entry name" value="Glycosyltransferase"/>
    <property type="match status" value="1"/>
</dbReference>
<dbReference type="eggNOG" id="KOG1192">
    <property type="taxonomic scope" value="Eukaryota"/>
</dbReference>
<dbReference type="SUPFAM" id="SSF53756">
    <property type="entry name" value="UDP-Glycosyltransferase/glycogen phosphorylase"/>
    <property type="match status" value="1"/>
</dbReference>
<reference evidence="5" key="1">
    <citation type="submission" date="2025-08" db="UniProtKB">
        <authorList>
            <consortium name="RefSeq"/>
        </authorList>
    </citation>
    <scope>IDENTIFICATION</scope>
</reference>
<dbReference type="OrthoDB" id="5835829at2759"/>
<dbReference type="GO" id="GO:0035251">
    <property type="term" value="F:UDP-glucosyltransferase activity"/>
    <property type="evidence" value="ECO:0000318"/>
    <property type="project" value="GO_Central"/>
</dbReference>
<evidence type="ECO:0000256" key="2">
    <source>
        <dbReference type="ARBA" id="ARBA00022676"/>
    </source>
</evidence>
<dbReference type="Pfam" id="PF00201">
    <property type="entry name" value="UDPGT"/>
    <property type="match status" value="1"/>
</dbReference>
<organism evidence="4 5">
    <name type="scientific">Nelumbo nucifera</name>
    <name type="common">Sacred lotus</name>
    <dbReference type="NCBI Taxonomy" id="4432"/>
    <lineage>
        <taxon>Eukaryota</taxon>
        <taxon>Viridiplantae</taxon>
        <taxon>Streptophyta</taxon>
        <taxon>Embryophyta</taxon>
        <taxon>Tracheophyta</taxon>
        <taxon>Spermatophyta</taxon>
        <taxon>Magnoliopsida</taxon>
        <taxon>Proteales</taxon>
        <taxon>Nelumbonaceae</taxon>
        <taxon>Nelumbo</taxon>
    </lineage>
</organism>
<accession>A0A1U8BKW5</accession>
<gene>
    <name evidence="5" type="primary">LOC104611937</name>
</gene>
<sequence length="474" mass="53725">MENEKDNLHIVMFPWLAFGHMLPFLELSKCLAQRGHRISFVTSPRNIQRLPQIPPSLSHLINLVNLPLPPVDNLPENTEATIDLPYDKIQYLKKAFDGLEEPLTRFLEASSPDWVIYDFAPHWLPPITNKLGLLGACFNIFNAAAQVFIVSPSSMMGEEDPRSEAEHFTVPPKWIPFPSNLAFRLHEIRRIFDAVQENVAGVSDIFRFESTVRGSDIIAIRSCVEFEAQWLRLLNEEICRKPNVPVGLLPPSVQDIREGDDDESWIAIREWLDKQKSRSVVYIALGSEATLSHEDETELALGLELSRLPFFWVLRRPPGSSAAEELPTGFEDRTRSRGVVCRGWAPQMKILAHPSVGVFLTHCGWSSAIEALGWEVPLVLLPLTSTQGLCARQLAWDKIGVEIPRNEGDGSFTRNSVAETLRLVAVSEQGNALRTRAKEMRKIFCNSTLHDGYMDNFERHLKNHRLRNKLLKTD</sequence>